<sequence>MTMVLAIKDDENKFDMLVRTAWRTTASARPSSWWTSTAASCAQDHEQVPEDQELRPVRLRRVLRLLPGVQVPRLDECALPVRDPGVPLQLPGAQVRRARRGLRRAAAGGPSLGAGEYGAPNSPHAEYGPPPQSVHSEYGPPPAFPDPRHPADATGSFSEKRDDAVPPRRRRRRPAARAASSPAPRATDGRASGTCRRRRRRPPRRLQHRQAKDERTARWPRWRGRPRSVEDLPARLQGAQAAAARRAGDDRRQHEPHHPGGGAGDVNFALNNAAGNETVVIQSPGADPETICMSVPSVRGGAGDAAAGAGRGVAGAAFLCVRVRHLDRKQGLAPAYFDADYVKHGN</sequence>
<comment type="caution">
    <text evidence="2">The sequence shown here is derived from an EMBL/GenBank/DDBJ whole genome shotgun (WGS) entry which is preliminary data.</text>
</comment>
<dbReference type="AlphaFoldDB" id="A0A8S4G934"/>
<feature type="region of interest" description="Disordered" evidence="1">
    <location>
        <begin position="99"/>
        <end position="266"/>
    </location>
</feature>
<gene>
    <name evidence="2" type="ORF">PLXY2_LOCUS15456</name>
</gene>
<feature type="compositionally biased region" description="Low complexity" evidence="1">
    <location>
        <begin position="234"/>
        <end position="245"/>
    </location>
</feature>
<proteinExistence type="predicted"/>
<feature type="compositionally biased region" description="Low complexity" evidence="1">
    <location>
        <begin position="176"/>
        <end position="186"/>
    </location>
</feature>
<dbReference type="EMBL" id="CAJHNJ030000193">
    <property type="protein sequence ID" value="CAG9137196.1"/>
    <property type="molecule type" value="Genomic_DNA"/>
</dbReference>
<evidence type="ECO:0000256" key="1">
    <source>
        <dbReference type="SAM" id="MobiDB-lite"/>
    </source>
</evidence>
<feature type="compositionally biased region" description="Basic residues" evidence="1">
    <location>
        <begin position="195"/>
        <end position="209"/>
    </location>
</feature>
<dbReference type="Proteomes" id="UP000653454">
    <property type="component" value="Unassembled WGS sequence"/>
</dbReference>
<keyword evidence="3" id="KW-1185">Reference proteome</keyword>
<reference evidence="2" key="1">
    <citation type="submission" date="2020-11" db="EMBL/GenBank/DDBJ databases">
        <authorList>
            <person name="Whiteford S."/>
        </authorList>
    </citation>
    <scope>NUCLEOTIDE SEQUENCE</scope>
</reference>
<organism evidence="2 3">
    <name type="scientific">Plutella xylostella</name>
    <name type="common">Diamondback moth</name>
    <name type="synonym">Plutella maculipennis</name>
    <dbReference type="NCBI Taxonomy" id="51655"/>
    <lineage>
        <taxon>Eukaryota</taxon>
        <taxon>Metazoa</taxon>
        <taxon>Ecdysozoa</taxon>
        <taxon>Arthropoda</taxon>
        <taxon>Hexapoda</taxon>
        <taxon>Insecta</taxon>
        <taxon>Pterygota</taxon>
        <taxon>Neoptera</taxon>
        <taxon>Endopterygota</taxon>
        <taxon>Lepidoptera</taxon>
        <taxon>Glossata</taxon>
        <taxon>Ditrysia</taxon>
        <taxon>Yponomeutoidea</taxon>
        <taxon>Plutellidae</taxon>
        <taxon>Plutella</taxon>
    </lineage>
</organism>
<evidence type="ECO:0000313" key="3">
    <source>
        <dbReference type="Proteomes" id="UP000653454"/>
    </source>
</evidence>
<name>A0A8S4G934_PLUXY</name>
<feature type="compositionally biased region" description="Basic and acidic residues" evidence="1">
    <location>
        <begin position="246"/>
        <end position="258"/>
    </location>
</feature>
<accession>A0A8S4G934</accession>
<protein>
    <submittedName>
        <fullName evidence="2">(diamondback moth) hypothetical protein</fullName>
    </submittedName>
</protein>
<evidence type="ECO:0000313" key="2">
    <source>
        <dbReference type="EMBL" id="CAG9137196.1"/>
    </source>
</evidence>